<dbReference type="SUPFAM" id="SSF52799">
    <property type="entry name" value="(Phosphotyrosine protein) phosphatases II"/>
    <property type="match status" value="1"/>
</dbReference>
<dbReference type="InterPro" id="IPR016130">
    <property type="entry name" value="Tyr_Pase_AS"/>
</dbReference>
<dbReference type="PROSITE" id="PS00383">
    <property type="entry name" value="TYR_PHOSPHATASE_1"/>
    <property type="match status" value="1"/>
</dbReference>
<dbReference type="Proteomes" id="UP001178507">
    <property type="component" value="Unassembled WGS sequence"/>
</dbReference>
<keyword evidence="7" id="KW-1185">Reference proteome</keyword>
<proteinExistence type="inferred from homology"/>
<dbReference type="AlphaFoldDB" id="A0AA36I5B7"/>
<dbReference type="InterPro" id="IPR011993">
    <property type="entry name" value="PH-like_dom_sf"/>
</dbReference>
<dbReference type="InterPro" id="IPR030564">
    <property type="entry name" value="Myotubularin"/>
</dbReference>
<reference evidence="6" key="1">
    <citation type="submission" date="2023-08" db="EMBL/GenBank/DDBJ databases">
        <authorList>
            <person name="Chen Y."/>
            <person name="Shah S."/>
            <person name="Dougan E. K."/>
            <person name="Thang M."/>
            <person name="Chan C."/>
        </authorList>
    </citation>
    <scope>NUCLEOTIDE SEQUENCE</scope>
</reference>
<dbReference type="InterPro" id="IPR010569">
    <property type="entry name" value="Myotubularin-like_Pase_dom"/>
</dbReference>
<evidence type="ECO:0000256" key="3">
    <source>
        <dbReference type="PIRSR" id="PIRSR630564-2"/>
    </source>
</evidence>
<protein>
    <recommendedName>
        <fullName evidence="5">Myotubularin phosphatase domain-containing protein</fullName>
    </recommendedName>
</protein>
<dbReference type="EMBL" id="CAUJNA010000724">
    <property type="protein sequence ID" value="CAJ1380576.1"/>
    <property type="molecule type" value="Genomic_DNA"/>
</dbReference>
<gene>
    <name evidence="6" type="ORF">EVOR1521_LOCUS8485</name>
</gene>
<feature type="domain" description="Myotubularin phosphatase" evidence="5">
    <location>
        <begin position="418"/>
        <end position="787"/>
    </location>
</feature>
<name>A0AA36I5B7_9DINO</name>
<evidence type="ECO:0000256" key="4">
    <source>
        <dbReference type="SAM" id="MobiDB-lite"/>
    </source>
</evidence>
<dbReference type="SUPFAM" id="SSF50729">
    <property type="entry name" value="PH domain-like"/>
    <property type="match status" value="1"/>
</dbReference>
<comment type="similarity">
    <text evidence="1">Belongs to the protein-tyrosine phosphatase family. Non-receptor class myotubularin subfamily.</text>
</comment>
<dbReference type="PROSITE" id="PS51339">
    <property type="entry name" value="PPASE_MYOTUBULARIN"/>
    <property type="match status" value="1"/>
</dbReference>
<dbReference type="PANTHER" id="PTHR10807:SF128">
    <property type="entry name" value="PHOSPHATIDYLINOSITOL-3,5-BISPHOSPHATE 3-PHOSPHATASE"/>
    <property type="match status" value="1"/>
</dbReference>
<feature type="binding site" evidence="3">
    <location>
        <begin position="627"/>
        <end position="633"/>
    </location>
    <ligand>
        <name>substrate</name>
    </ligand>
</feature>
<sequence>MADPLTGLLQQKKQTPPAAKAAKPPAPTKGLFDFDVESTLSRKVAQGADATVGERIFEALAARSTVDFPKITEICERVAQEPQEVPEAVRLLAGAFNEREPPRRKFKALTIMNELLYDPKACHELRQVFGVRDALWKLQATFGSGLGDGPDEQIRMLATEVEKKTFGSAGDPFSAPVAEEKLCASALRAAQDPFSLPVAAARPAEPRQPRDTSSASVLGALWQVGSVVKDNLKTGWTAAQEAAEQLTTSQGSGTRCEFQKLPMRPTADRPTLDIRFEDMLPGEKVHYAINPAVLLLNKPFRELQGRLLISRYRMRFQVPKGTLKDNLAWVAERQLLDVPLGLVEKLDFESTTSEAGVQQWRLNIITKDFRHLVIMVSEVKDLAVVEEALVALSQPGANFTQVLFAFPHAAAVGTREDGWSLLDPRREFERMGITESCPWLISPINSEYELCDTYPSTLVLPRSCSREQLRAVAGFRKRGRIPTMSWCSKDFASLWRCSQPMEGLLGQPDPSDEKMLHAIRNGKAQSLLVVDLRPRKAAYVNKVGGGGFESYDGCRLVFGNIDNVHGVRDAWKKMAQAMTGLNNDEVGSWFRDIANSGWYDLIGNIFQCANYVVHEIETLRCNAVIHCSDGWDRTAQVSSVAMLCMDPHYRSLRGLLLLIQKEFCNFGHRFRTRLANGEKPTSEYSPIFFQWLECVYQMTLQFPTAFEFTADLLLYLTREVCTNRWGTFLGDCEKERMEKVRPYTLSLWSSILSGPAPEFLNARYCPSEEVLRLSPCQAGFKLWEEYWFRFRLHPRDELAERCVKAF</sequence>
<dbReference type="InterPro" id="IPR029021">
    <property type="entry name" value="Prot-tyrosine_phosphatase-like"/>
</dbReference>
<evidence type="ECO:0000256" key="1">
    <source>
        <dbReference type="ARBA" id="ARBA00007471"/>
    </source>
</evidence>
<organism evidence="6 7">
    <name type="scientific">Effrenium voratum</name>
    <dbReference type="NCBI Taxonomy" id="2562239"/>
    <lineage>
        <taxon>Eukaryota</taxon>
        <taxon>Sar</taxon>
        <taxon>Alveolata</taxon>
        <taxon>Dinophyceae</taxon>
        <taxon>Suessiales</taxon>
        <taxon>Symbiodiniaceae</taxon>
        <taxon>Effrenium</taxon>
    </lineage>
</organism>
<evidence type="ECO:0000259" key="5">
    <source>
        <dbReference type="PROSITE" id="PS51339"/>
    </source>
</evidence>
<dbReference type="GO" id="GO:0005737">
    <property type="term" value="C:cytoplasm"/>
    <property type="evidence" value="ECO:0007669"/>
    <property type="project" value="TreeGrafter"/>
</dbReference>
<evidence type="ECO:0000256" key="2">
    <source>
        <dbReference type="PIRSR" id="PIRSR630564-1"/>
    </source>
</evidence>
<feature type="compositionally biased region" description="Low complexity" evidence="4">
    <location>
        <begin position="10"/>
        <end position="23"/>
    </location>
</feature>
<dbReference type="Pfam" id="PF06602">
    <property type="entry name" value="Myotub-related"/>
    <property type="match status" value="1"/>
</dbReference>
<feature type="region of interest" description="Disordered" evidence="4">
    <location>
        <begin position="1"/>
        <end position="27"/>
    </location>
</feature>
<accession>A0AA36I5B7</accession>
<comment type="caution">
    <text evidence="6">The sequence shown here is derived from an EMBL/GenBank/DDBJ whole genome shotgun (WGS) entry which is preliminary data.</text>
</comment>
<dbReference type="Gene3D" id="2.30.29.30">
    <property type="entry name" value="Pleckstrin-homology domain (PH domain)/Phosphotyrosine-binding domain (PTB)"/>
    <property type="match status" value="1"/>
</dbReference>
<dbReference type="CDD" id="cd14507">
    <property type="entry name" value="PTP-MTM-like"/>
    <property type="match status" value="1"/>
</dbReference>
<evidence type="ECO:0000313" key="6">
    <source>
        <dbReference type="EMBL" id="CAJ1380576.1"/>
    </source>
</evidence>
<feature type="active site" description="Phosphocysteine intermediate" evidence="2">
    <location>
        <position position="627"/>
    </location>
</feature>
<dbReference type="PANTHER" id="PTHR10807">
    <property type="entry name" value="MYOTUBULARIN-RELATED"/>
    <property type="match status" value="1"/>
</dbReference>
<evidence type="ECO:0000313" key="7">
    <source>
        <dbReference type="Proteomes" id="UP001178507"/>
    </source>
</evidence>